<keyword evidence="1 4" id="KW-0560">Oxidoreductase</keyword>
<evidence type="ECO:0000256" key="2">
    <source>
        <dbReference type="ARBA" id="ARBA00047806"/>
    </source>
</evidence>
<comment type="caution">
    <text evidence="6">The sequence shown here is derived from an EMBL/GenBank/DDBJ whole genome shotgun (WGS) entry which is preliminary data.</text>
</comment>
<evidence type="ECO:0000256" key="3">
    <source>
        <dbReference type="ARBA" id="ARBA00048782"/>
    </source>
</evidence>
<dbReference type="EMBL" id="JAJAWG010000001">
    <property type="protein sequence ID" value="MCB5195008.1"/>
    <property type="molecule type" value="Genomic_DNA"/>
</dbReference>
<comment type="function">
    <text evidence="4">Has an important function as a repair enzyme for proteins that have been inactivated by oxidation. Catalyzes the reversible oxidation-reduction of methionine sulfoxide in proteins to methionine.</text>
</comment>
<dbReference type="Pfam" id="PF01625">
    <property type="entry name" value="PMSR"/>
    <property type="match status" value="1"/>
</dbReference>
<dbReference type="EC" id="1.8.4.11" evidence="4"/>
<sequence length="174" mass="19563">MRETITLAGGCFWCLEAVFQQVRGVESVVSGYMGGYVDQPEYGQVCEGHTGHAEVVQIVFDSSVITTAELLDIFFAIHDPYTLNRQGNDVGTQYRSAIFASNPEQLIAAENKIAALAQQSADAIVTQVLMAAEFWPAEIDHHNYYRLHSNQPYCRAIIEPKLKKFMRDFVEKVR</sequence>
<comment type="catalytic activity">
    <reaction evidence="2 4">
        <text>L-methionyl-[protein] + [thioredoxin]-disulfide + H2O = L-methionyl-(S)-S-oxide-[protein] + [thioredoxin]-dithiol</text>
        <dbReference type="Rhea" id="RHEA:14217"/>
        <dbReference type="Rhea" id="RHEA-COMP:10698"/>
        <dbReference type="Rhea" id="RHEA-COMP:10700"/>
        <dbReference type="Rhea" id="RHEA-COMP:12313"/>
        <dbReference type="Rhea" id="RHEA-COMP:12315"/>
        <dbReference type="ChEBI" id="CHEBI:15377"/>
        <dbReference type="ChEBI" id="CHEBI:16044"/>
        <dbReference type="ChEBI" id="CHEBI:29950"/>
        <dbReference type="ChEBI" id="CHEBI:44120"/>
        <dbReference type="ChEBI" id="CHEBI:50058"/>
        <dbReference type="EC" id="1.8.4.11"/>
    </reaction>
</comment>
<evidence type="ECO:0000259" key="5">
    <source>
        <dbReference type="Pfam" id="PF01625"/>
    </source>
</evidence>
<name>A0ABS8BH36_9NEIS</name>
<proteinExistence type="inferred from homology"/>
<dbReference type="PANTHER" id="PTHR43774">
    <property type="entry name" value="PEPTIDE METHIONINE SULFOXIDE REDUCTASE"/>
    <property type="match status" value="1"/>
</dbReference>
<evidence type="ECO:0000313" key="7">
    <source>
        <dbReference type="Proteomes" id="UP001198034"/>
    </source>
</evidence>
<dbReference type="InterPro" id="IPR002569">
    <property type="entry name" value="Met_Sox_Rdtase_MsrA_dom"/>
</dbReference>
<dbReference type="HAMAP" id="MF_01401">
    <property type="entry name" value="MsrA"/>
    <property type="match status" value="1"/>
</dbReference>
<dbReference type="GO" id="GO:0008113">
    <property type="term" value="F:peptide-methionine (S)-S-oxide reductase activity"/>
    <property type="evidence" value="ECO:0007669"/>
    <property type="project" value="UniProtKB-EC"/>
</dbReference>
<evidence type="ECO:0000256" key="1">
    <source>
        <dbReference type="ARBA" id="ARBA00023002"/>
    </source>
</evidence>
<dbReference type="SUPFAM" id="SSF55068">
    <property type="entry name" value="Peptide methionine sulfoxide reductase"/>
    <property type="match status" value="1"/>
</dbReference>
<gene>
    <name evidence="4 6" type="primary">msrA</name>
    <name evidence="6" type="ORF">LG219_01725</name>
</gene>
<dbReference type="Gene3D" id="3.30.1060.10">
    <property type="entry name" value="Peptide methionine sulphoxide reductase MsrA"/>
    <property type="match status" value="1"/>
</dbReference>
<organism evidence="6 7">
    <name type="scientific">Deefgea salmonis</name>
    <dbReference type="NCBI Taxonomy" id="2875502"/>
    <lineage>
        <taxon>Bacteria</taxon>
        <taxon>Pseudomonadati</taxon>
        <taxon>Pseudomonadota</taxon>
        <taxon>Betaproteobacteria</taxon>
        <taxon>Neisseriales</taxon>
        <taxon>Chitinibacteraceae</taxon>
        <taxon>Deefgea</taxon>
    </lineage>
</organism>
<dbReference type="NCBIfam" id="TIGR00401">
    <property type="entry name" value="msrA"/>
    <property type="match status" value="1"/>
</dbReference>
<protein>
    <recommendedName>
        <fullName evidence="4">Peptide methionine sulfoxide reductase MsrA</fullName>
        <shortName evidence="4">Protein-methionine-S-oxide reductase</shortName>
        <ecNumber evidence="4">1.8.4.11</ecNumber>
    </recommendedName>
    <alternativeName>
        <fullName evidence="4">Peptide-methionine (S)-S-oxide reductase</fullName>
        <shortName evidence="4">Peptide Met(O) reductase</shortName>
    </alternativeName>
</protein>
<feature type="active site" evidence="4">
    <location>
        <position position="11"/>
    </location>
</feature>
<feature type="domain" description="Peptide methionine sulphoxide reductase MsrA" evidence="5">
    <location>
        <begin position="4"/>
        <end position="154"/>
    </location>
</feature>
<dbReference type="InterPro" id="IPR036509">
    <property type="entry name" value="Met_Sox_Rdtase_MsrA_sf"/>
</dbReference>
<comment type="similarity">
    <text evidence="4">Belongs to the MsrA Met sulfoxide reductase family.</text>
</comment>
<accession>A0ABS8BH36</accession>
<evidence type="ECO:0000313" key="6">
    <source>
        <dbReference type="EMBL" id="MCB5195008.1"/>
    </source>
</evidence>
<dbReference type="PANTHER" id="PTHR43774:SF1">
    <property type="entry name" value="PEPTIDE METHIONINE SULFOXIDE REDUCTASE MSRA 2"/>
    <property type="match status" value="1"/>
</dbReference>
<keyword evidence="7" id="KW-1185">Reference proteome</keyword>
<evidence type="ECO:0000256" key="4">
    <source>
        <dbReference type="HAMAP-Rule" id="MF_01401"/>
    </source>
</evidence>
<dbReference type="RefSeq" id="WP_226762822.1">
    <property type="nucleotide sequence ID" value="NZ_JAJAWG010000001.1"/>
</dbReference>
<dbReference type="Proteomes" id="UP001198034">
    <property type="component" value="Unassembled WGS sequence"/>
</dbReference>
<reference evidence="6 7" key="1">
    <citation type="submission" date="2021-10" db="EMBL/GenBank/DDBJ databases">
        <authorList>
            <person name="Chen M."/>
        </authorList>
    </citation>
    <scope>NUCLEOTIDE SEQUENCE [LARGE SCALE GENOMIC DNA]</scope>
    <source>
        <strain evidence="6 7">H3-26</strain>
    </source>
</reference>
<comment type="catalytic activity">
    <reaction evidence="3 4">
        <text>[thioredoxin]-disulfide + L-methionine + H2O = L-methionine (S)-S-oxide + [thioredoxin]-dithiol</text>
        <dbReference type="Rhea" id="RHEA:19993"/>
        <dbReference type="Rhea" id="RHEA-COMP:10698"/>
        <dbReference type="Rhea" id="RHEA-COMP:10700"/>
        <dbReference type="ChEBI" id="CHEBI:15377"/>
        <dbReference type="ChEBI" id="CHEBI:29950"/>
        <dbReference type="ChEBI" id="CHEBI:50058"/>
        <dbReference type="ChEBI" id="CHEBI:57844"/>
        <dbReference type="ChEBI" id="CHEBI:58772"/>
        <dbReference type="EC" id="1.8.4.11"/>
    </reaction>
</comment>